<dbReference type="OrthoDB" id="8215052at2"/>
<evidence type="ECO:0000259" key="2">
    <source>
        <dbReference type="Pfam" id="PF19263"/>
    </source>
</evidence>
<protein>
    <recommendedName>
        <fullName evidence="5">RepB DNA-primase</fullName>
    </recommendedName>
</protein>
<evidence type="ECO:0000259" key="1">
    <source>
        <dbReference type="Pfam" id="PF16793"/>
    </source>
</evidence>
<dbReference type="InterPro" id="IPR045455">
    <property type="entry name" value="NrS-1_pol-like_helicase"/>
</dbReference>
<reference evidence="3 4" key="1">
    <citation type="submission" date="2016-10" db="EMBL/GenBank/DDBJ databases">
        <authorList>
            <person name="de Groot N.N."/>
        </authorList>
    </citation>
    <scope>NUCLEOTIDE SEQUENCE [LARGE SCALE GENOMIC DNA]</scope>
    <source>
        <strain evidence="3 4">NE2</strain>
    </source>
</reference>
<dbReference type="AlphaFoldDB" id="A0A1I3WUK9"/>
<dbReference type="Gene3D" id="3.30.70.1790">
    <property type="entry name" value="RepB DNA-primase, N-terminal domain"/>
    <property type="match status" value="1"/>
</dbReference>
<dbReference type="Pfam" id="PF19263">
    <property type="entry name" value="DUF5906"/>
    <property type="match status" value="1"/>
</dbReference>
<dbReference type="Proteomes" id="UP000198755">
    <property type="component" value="Unassembled WGS sequence"/>
</dbReference>
<name>A0A1I3WUK9_9HYPH</name>
<organism evidence="3 4">
    <name type="scientific">Methylocapsa palsarum</name>
    <dbReference type="NCBI Taxonomy" id="1612308"/>
    <lineage>
        <taxon>Bacteria</taxon>
        <taxon>Pseudomonadati</taxon>
        <taxon>Pseudomonadota</taxon>
        <taxon>Alphaproteobacteria</taxon>
        <taxon>Hyphomicrobiales</taxon>
        <taxon>Beijerinckiaceae</taxon>
        <taxon>Methylocapsa</taxon>
    </lineage>
</organism>
<dbReference type="Pfam" id="PF16793">
    <property type="entry name" value="RepB_primase"/>
    <property type="match status" value="1"/>
</dbReference>
<sequence>MNNHNISKKPTETQARWEVNRAQTERFLRVLDPEASAFSFQTFDDSPSKRMHLIRVLHGGLAEVWDELCSLSQVGAGVFVTVNETNLLGRSSGNVVRVRALFADLDGAPLENIERVPLKPSWVTVSSEGRFHAYWLVENIKLDEFRPLQKAIIDFTGSDASVCDLPRVMRLPGFPHQKGEPTLVKGSPTKDYLKCNTREQALALVQTQQTTRSGKIMPFSGVFKECGEQETMKKLAAKTEHLFANAIEAPTAQELLPLVADMLKFVSSNVPRPEWWPHLAAMAHLAGGDEAIQREAEAICREWSSGFAQDDSKSTRYAGSTLYNDADFDKQWLDCVSRNYTGERTTWRSIRFAAVQGGWIAPQTSFPVFAKAEAASRSPDLVDVLNEQWAWLEDEQIIFDLKFMTSRSREQMMGATAARSIVSEGDNGKTKRVSGYNLWFTSPNRRQLAGRKFLPGHGPFVDKDIKGKPLGGILVNLWQGWGCEPVKGDVEPLKALISKLCGGDPEEIRYLTWRIAIKLQKPWVKVPSYVLIVTSAEGTGKSQLGKFIVGLYGKHGKIITDREVESSFDDWKADGILFAMSEEVSLKEKKSTANRLKAMTSMEVQQINPKGKPAFSTENYLDLYFTANDHNALYIRNDKERRPFIVQHDVEPMSMAEAQALQNWYDRGGKEAMLFHFLHEVDGDAFAIHAPAPLTSGKTLMAEASRSPAEAFVDELIVDDAEAARQGEDAAPLRDFRELLVEFLGVGERGDKRAEQALVRALTRAGAPRRRIRAWIEREGKRESAGRKTLYAVGEMNVWRGKGPEEWANKYLEQSLRKAAK</sequence>
<feature type="domain" description="RepB-like DNA primase" evidence="1">
    <location>
        <begin position="105"/>
        <end position="199"/>
    </location>
</feature>
<dbReference type="InterPro" id="IPR039459">
    <property type="entry name" value="RepB-like_DNA_primase_dom"/>
</dbReference>
<evidence type="ECO:0008006" key="5">
    <source>
        <dbReference type="Google" id="ProtNLM"/>
    </source>
</evidence>
<dbReference type="EMBL" id="FOSN01000002">
    <property type="protein sequence ID" value="SFK10111.1"/>
    <property type="molecule type" value="Genomic_DNA"/>
</dbReference>
<keyword evidence="4" id="KW-1185">Reference proteome</keyword>
<accession>A0A1I3WUK9</accession>
<evidence type="ECO:0000313" key="3">
    <source>
        <dbReference type="EMBL" id="SFK10111.1"/>
    </source>
</evidence>
<evidence type="ECO:0000313" key="4">
    <source>
        <dbReference type="Proteomes" id="UP000198755"/>
    </source>
</evidence>
<dbReference type="STRING" id="1612308.SAMN05444581_10289"/>
<dbReference type="RefSeq" id="WP_139223492.1">
    <property type="nucleotide sequence ID" value="NZ_FOSN01000002.1"/>
</dbReference>
<feature type="domain" description="NrS-1 polymerase-like helicase" evidence="2">
    <location>
        <begin position="535"/>
        <end position="642"/>
    </location>
</feature>
<proteinExistence type="predicted"/>
<gene>
    <name evidence="3" type="ORF">SAMN05444581_10289</name>
</gene>